<dbReference type="PANTHER" id="PTHR11907">
    <property type="entry name" value="AMIDOPHOSPHORIBOSYLTRANSFERASE"/>
    <property type="match status" value="1"/>
</dbReference>
<dbReference type="CDD" id="cd06223">
    <property type="entry name" value="PRTases_typeI"/>
    <property type="match status" value="1"/>
</dbReference>
<evidence type="ECO:0000256" key="4">
    <source>
        <dbReference type="ARBA" id="ARBA00022676"/>
    </source>
</evidence>
<feature type="binding site" evidence="10">
    <location>
        <position position="458"/>
    </location>
    <ligand>
        <name>[4Fe-4S] cluster</name>
        <dbReference type="ChEBI" id="CHEBI:49883"/>
    </ligand>
</feature>
<gene>
    <name evidence="12" type="ORF">NW209_00670</name>
</gene>
<reference evidence="12 13" key="1">
    <citation type="submission" date="2022-08" db="EMBL/GenBank/DDBJ databases">
        <authorList>
            <person name="Zeman M."/>
            <person name="Kubasova T."/>
        </authorList>
    </citation>
    <scope>NUCLEOTIDE SEQUENCE [LARGE SCALE GENOMIC DNA]</scope>
    <source>
        <strain evidence="12 13">ET62</strain>
    </source>
</reference>
<evidence type="ECO:0000256" key="8">
    <source>
        <dbReference type="PIRNR" id="PIRNR000485"/>
    </source>
</evidence>
<dbReference type="GO" id="GO:0051536">
    <property type="term" value="F:iron-sulfur cluster binding"/>
    <property type="evidence" value="ECO:0007669"/>
    <property type="project" value="UniProtKB-KW"/>
</dbReference>
<evidence type="ECO:0000256" key="5">
    <source>
        <dbReference type="ARBA" id="ARBA00022679"/>
    </source>
</evidence>
<dbReference type="GO" id="GO:0004044">
    <property type="term" value="F:amidophosphoribosyltransferase activity"/>
    <property type="evidence" value="ECO:0007669"/>
    <property type="project" value="UniProtKB-EC"/>
</dbReference>
<proteinExistence type="inferred from homology"/>
<dbReference type="Proteomes" id="UP001204579">
    <property type="component" value="Unassembled WGS sequence"/>
</dbReference>
<dbReference type="InterPro" id="IPR017932">
    <property type="entry name" value="GATase_2_dom"/>
</dbReference>
<dbReference type="SUPFAM" id="SSF53271">
    <property type="entry name" value="PRTase-like"/>
    <property type="match status" value="1"/>
</dbReference>
<dbReference type="PROSITE" id="PS51278">
    <property type="entry name" value="GATASE_TYPE_2"/>
    <property type="match status" value="1"/>
</dbReference>
<dbReference type="InterPro" id="IPR029057">
    <property type="entry name" value="PRTase-like"/>
</dbReference>
<dbReference type="Pfam" id="PF13537">
    <property type="entry name" value="GATase_7"/>
    <property type="match status" value="1"/>
</dbReference>
<keyword evidence="10" id="KW-0411">Iron-sulfur</keyword>
<dbReference type="AlphaFoldDB" id="A0AAW5MWY8"/>
<comment type="cofactor">
    <cofactor evidence="10">
        <name>[4Fe-4S] cluster</name>
        <dbReference type="ChEBI" id="CHEBI:49883"/>
    </cofactor>
    <text evidence="10">Binds 1 [4Fe-4S] cluster per subunit.</text>
</comment>
<dbReference type="SUPFAM" id="SSF56235">
    <property type="entry name" value="N-terminal nucleophile aminohydrolases (Ntn hydrolases)"/>
    <property type="match status" value="1"/>
</dbReference>
<keyword evidence="6 8" id="KW-0658">Purine biosynthesis</keyword>
<name>A0AAW5MWY8_9BACT</name>
<dbReference type="Gene3D" id="3.40.50.2020">
    <property type="match status" value="1"/>
</dbReference>
<dbReference type="EMBL" id="JANRHJ010000001">
    <property type="protein sequence ID" value="MCR8872547.1"/>
    <property type="molecule type" value="Genomic_DNA"/>
</dbReference>
<dbReference type="InterPro" id="IPR000836">
    <property type="entry name" value="PRTase_dom"/>
</dbReference>
<feature type="binding site" evidence="9">
    <location>
        <position position="280"/>
    </location>
    <ligand>
        <name>Mg(2+)</name>
        <dbReference type="ChEBI" id="CHEBI:18420"/>
    </ligand>
</feature>
<comment type="caution">
    <text evidence="12">The sequence shown here is derived from an EMBL/GenBank/DDBJ whole genome shotgun (WGS) entry which is preliminary data.</text>
</comment>
<accession>A0AAW5MWY8</accession>
<keyword evidence="5 8" id="KW-0808">Transferase</keyword>
<keyword evidence="10" id="KW-0408">Iron</keyword>
<evidence type="ECO:0000256" key="9">
    <source>
        <dbReference type="PIRSR" id="PIRSR000485-2"/>
    </source>
</evidence>
<comment type="cofactor">
    <cofactor evidence="9">
        <name>Mg(2+)</name>
        <dbReference type="ChEBI" id="CHEBI:18420"/>
    </cofactor>
    <text evidence="9">Binds 1 Mg(2+) ion per subunit.</text>
</comment>
<dbReference type="InterPro" id="IPR005854">
    <property type="entry name" value="PurF"/>
</dbReference>
<evidence type="ECO:0000313" key="13">
    <source>
        <dbReference type="Proteomes" id="UP001204579"/>
    </source>
</evidence>
<evidence type="ECO:0000256" key="1">
    <source>
        <dbReference type="ARBA" id="ARBA00005209"/>
    </source>
</evidence>
<keyword evidence="9" id="KW-0460">Magnesium</keyword>
<dbReference type="GO" id="GO:0009113">
    <property type="term" value="P:purine nucleobase biosynthetic process"/>
    <property type="evidence" value="ECO:0007669"/>
    <property type="project" value="InterPro"/>
</dbReference>
<evidence type="ECO:0000256" key="6">
    <source>
        <dbReference type="ARBA" id="ARBA00022755"/>
    </source>
</evidence>
<dbReference type="GO" id="GO:0006164">
    <property type="term" value="P:purine nucleotide biosynthetic process"/>
    <property type="evidence" value="ECO:0007669"/>
    <property type="project" value="UniProtKB-KW"/>
</dbReference>
<evidence type="ECO:0000313" key="12">
    <source>
        <dbReference type="EMBL" id="MCR8872547.1"/>
    </source>
</evidence>
<keyword evidence="4 8" id="KW-0328">Glycosyltransferase</keyword>
<feature type="binding site" evidence="9">
    <location>
        <position position="344"/>
    </location>
    <ligand>
        <name>Mg(2+)</name>
        <dbReference type="ChEBI" id="CHEBI:18420"/>
    </ligand>
</feature>
<keyword evidence="9" id="KW-0479">Metal-binding</keyword>
<evidence type="ECO:0000259" key="11">
    <source>
        <dbReference type="PROSITE" id="PS51278"/>
    </source>
</evidence>
<comment type="similarity">
    <text evidence="2 8">In the C-terminal section; belongs to the purine/pyrimidine phosphoribosyltransferase family.</text>
</comment>
<keyword evidence="7" id="KW-0315">Glutamine amidotransferase</keyword>
<keyword evidence="13" id="KW-1185">Reference proteome</keyword>
<feature type="binding site" evidence="10">
    <location>
        <position position="380"/>
    </location>
    <ligand>
        <name>[4Fe-4S] cluster</name>
        <dbReference type="ChEBI" id="CHEBI:49883"/>
    </ligand>
</feature>
<dbReference type="Gene3D" id="3.60.20.10">
    <property type="entry name" value="Glutamine Phosphoribosylpyrophosphate, subunit 1, domain 1"/>
    <property type="match status" value="1"/>
</dbReference>
<dbReference type="PIRSF" id="PIRSF000485">
    <property type="entry name" value="Amd_phspho_trans"/>
    <property type="match status" value="1"/>
</dbReference>
<evidence type="ECO:0000256" key="3">
    <source>
        <dbReference type="ARBA" id="ARBA00011941"/>
    </source>
</evidence>
<feature type="binding site" evidence="10">
    <location>
        <position position="461"/>
    </location>
    <ligand>
        <name>[4Fe-4S] cluster</name>
        <dbReference type="ChEBI" id="CHEBI:49883"/>
    </ligand>
</feature>
<dbReference type="InterPro" id="IPR029055">
    <property type="entry name" value="Ntn_hydrolases_N"/>
</dbReference>
<comment type="pathway">
    <text evidence="1 8">Purine metabolism; IMP biosynthesis via de novo pathway; N(1)-(5-phospho-D-ribosyl)glycinamide from 5-phospho-alpha-D-ribose 1-diphosphate: step 1/2.</text>
</comment>
<evidence type="ECO:0000256" key="2">
    <source>
        <dbReference type="ARBA" id="ARBA00010138"/>
    </source>
</evidence>
<feature type="domain" description="Glutamine amidotransferase type-2" evidence="11">
    <location>
        <begin position="1"/>
        <end position="218"/>
    </location>
</feature>
<evidence type="ECO:0000256" key="7">
    <source>
        <dbReference type="ARBA" id="ARBA00022962"/>
    </source>
</evidence>
<feature type="binding site" evidence="9">
    <location>
        <position position="343"/>
    </location>
    <ligand>
        <name>Mg(2+)</name>
        <dbReference type="ChEBI" id="CHEBI:18420"/>
    </ligand>
</feature>
<dbReference type="EC" id="2.4.2.14" evidence="3 8"/>
<sequence length="468" mass="52233">MGGFFGTVSQTECVTDLFYGTDYNSHLGTKRAGMATYAEGEGFARTIHSLESSYFRTKFEPELKKFKGKAGIGVISDTDPQPILINSHLGHFAIVTVAKINNREELVQELLEANMHFSEMSMGKTNQTELIALLIIQGKTFVEGIEHVFKKIKGSCSMLILTEDGIIVARDQWGRTPIVIGKKDGAYAATSESSSFPNLDYKIDRFVGPGEIIRMRADGLEQLRKPNDKMQICSFLWVYYGFPASCYEGKNVEEVRFNSGYKMGQTDESEVDCACGIPDSGVGMALGYAEGKGVPYHRAIAKYTPTWPRSFTPSDQSMRSLVAKMKLIPNRAMLEGKRLLFCDDSIVRGTQLRDNVKVLYEYGVKEVHMRIACPPLIYGCPFIGFTSSKSDMELITRRIIQEIEGDANAKLDKYATTDSPEYKELVERIRKQFGLTSLKFNTLETLVEAIGLPKCKVCTHCFDGSSCF</sequence>
<evidence type="ECO:0000256" key="10">
    <source>
        <dbReference type="PIRSR" id="PIRSR000485-3"/>
    </source>
</evidence>
<comment type="catalytic activity">
    <reaction evidence="8">
        <text>5-phospho-beta-D-ribosylamine + L-glutamate + diphosphate = 5-phospho-alpha-D-ribose 1-diphosphate + L-glutamine + H2O</text>
        <dbReference type="Rhea" id="RHEA:14905"/>
        <dbReference type="ChEBI" id="CHEBI:15377"/>
        <dbReference type="ChEBI" id="CHEBI:29985"/>
        <dbReference type="ChEBI" id="CHEBI:33019"/>
        <dbReference type="ChEBI" id="CHEBI:58017"/>
        <dbReference type="ChEBI" id="CHEBI:58359"/>
        <dbReference type="ChEBI" id="CHEBI:58681"/>
        <dbReference type="EC" id="2.4.2.14"/>
    </reaction>
</comment>
<dbReference type="RefSeq" id="WP_258335129.1">
    <property type="nucleotide sequence ID" value="NZ_CALULB010000005.1"/>
</dbReference>
<feature type="binding site" evidence="10">
    <location>
        <position position="233"/>
    </location>
    <ligand>
        <name>[4Fe-4S] cluster</name>
        <dbReference type="ChEBI" id="CHEBI:49883"/>
    </ligand>
</feature>
<protein>
    <recommendedName>
        <fullName evidence="3 8">Amidophosphoribosyltransferase</fullName>
        <shortName evidence="8">ATase</shortName>
        <ecNumber evidence="3 8">2.4.2.14</ecNumber>
    </recommendedName>
    <alternativeName>
        <fullName evidence="8">Glutamine phosphoribosylpyrophosphate amidotransferase</fullName>
    </alternativeName>
</protein>
<dbReference type="GO" id="GO:0046872">
    <property type="term" value="F:metal ion binding"/>
    <property type="evidence" value="ECO:0007669"/>
    <property type="project" value="UniProtKB-KW"/>
</dbReference>
<organism evidence="12 13">
    <name type="scientific">Phocaeicola barnesiae</name>
    <dbReference type="NCBI Taxonomy" id="376804"/>
    <lineage>
        <taxon>Bacteria</taxon>
        <taxon>Pseudomonadati</taxon>
        <taxon>Bacteroidota</taxon>
        <taxon>Bacteroidia</taxon>
        <taxon>Bacteroidales</taxon>
        <taxon>Bacteroidaceae</taxon>
        <taxon>Phocaeicola</taxon>
    </lineage>
</organism>